<evidence type="ECO:0000313" key="9">
    <source>
        <dbReference type="Proteomes" id="UP001296943"/>
    </source>
</evidence>
<dbReference type="Gene3D" id="1.20.1250.20">
    <property type="entry name" value="MFS general substrate transporter like domains"/>
    <property type="match status" value="1"/>
</dbReference>
<dbReference type="SUPFAM" id="SSF103473">
    <property type="entry name" value="MFS general substrate transporter"/>
    <property type="match status" value="1"/>
</dbReference>
<evidence type="ECO:0000256" key="4">
    <source>
        <dbReference type="ARBA" id="ARBA00022989"/>
    </source>
</evidence>
<dbReference type="PANTHER" id="PTHR11360:SF308">
    <property type="entry name" value="BLL3089 PROTEIN"/>
    <property type="match status" value="1"/>
</dbReference>
<feature type="transmembrane region" description="Helical" evidence="6">
    <location>
        <begin position="54"/>
        <end position="75"/>
    </location>
</feature>
<dbReference type="CDD" id="cd17355">
    <property type="entry name" value="MFS_YcxA_like"/>
    <property type="match status" value="1"/>
</dbReference>
<accession>A0ABS2MWG3</accession>
<gene>
    <name evidence="8" type="ORF">JOC48_000712</name>
</gene>
<feature type="transmembrane region" description="Helical" evidence="6">
    <location>
        <begin position="141"/>
        <end position="159"/>
    </location>
</feature>
<keyword evidence="2" id="KW-0813">Transport</keyword>
<comment type="caution">
    <text evidence="8">The sequence shown here is derived from an EMBL/GenBank/DDBJ whole genome shotgun (WGS) entry which is preliminary data.</text>
</comment>
<dbReference type="InterPro" id="IPR036259">
    <property type="entry name" value="MFS_trans_sf"/>
</dbReference>
<feature type="transmembrane region" description="Helical" evidence="6">
    <location>
        <begin position="274"/>
        <end position="297"/>
    </location>
</feature>
<dbReference type="InterPro" id="IPR050327">
    <property type="entry name" value="Proton-linked_MCT"/>
</dbReference>
<dbReference type="EMBL" id="JAFBDR010000003">
    <property type="protein sequence ID" value="MBM7570234.1"/>
    <property type="molecule type" value="Genomic_DNA"/>
</dbReference>
<feature type="transmembrane region" description="Helical" evidence="6">
    <location>
        <begin position="239"/>
        <end position="262"/>
    </location>
</feature>
<evidence type="ECO:0000256" key="1">
    <source>
        <dbReference type="ARBA" id="ARBA00004651"/>
    </source>
</evidence>
<dbReference type="RefSeq" id="WP_420829205.1">
    <property type="nucleotide sequence ID" value="NZ_JAFBDR010000003.1"/>
</dbReference>
<feature type="transmembrane region" description="Helical" evidence="6">
    <location>
        <begin position="304"/>
        <end position="322"/>
    </location>
</feature>
<evidence type="ECO:0000313" key="8">
    <source>
        <dbReference type="EMBL" id="MBM7570234.1"/>
    </source>
</evidence>
<keyword evidence="9" id="KW-1185">Reference proteome</keyword>
<feature type="transmembrane region" description="Helical" evidence="6">
    <location>
        <begin position="392"/>
        <end position="413"/>
    </location>
</feature>
<keyword evidence="4 6" id="KW-1133">Transmembrane helix</keyword>
<feature type="transmembrane region" description="Helical" evidence="6">
    <location>
        <begin position="328"/>
        <end position="347"/>
    </location>
</feature>
<sequence>MTKKAFFERVYYGWVIVFIAALGAFFSGPGQTYSNSAFVDEYIRDFGWSRSEVSGLYSIATLIAGFTMMLVGRFIDRFGQRLMMIVVGSLLAAACFYNSIITSMWMFVVGIFLIRLLGQGSMMLIPNTLVAQWFVKKRGRAFSFMSLGGFASATTFPIINTWLIQTWDWQFAWRFWGIMLLVLFVPIAFFGVRNRPEDVGLVPDGNVDTKTKDSDEKKDDFKPEAEVNWQLNEAIKTRAFWMILICVGIPAMINTGITFHIISIFGTNELSPEVAAMVLSLMAVIGIPMSLVSGFITEKVKTKYLMLFVFVLESTILLLLLVMTNVFMAILVGVLWGMSNGFGRIAFSVIWPDYFGRRYIGSITGVAATMGVMSSAFGPLPFGIGFDIFHSYTPVLLISLIFPVIGIVCSLLATKPVRETVKENA</sequence>
<evidence type="ECO:0000256" key="2">
    <source>
        <dbReference type="ARBA" id="ARBA00022448"/>
    </source>
</evidence>
<feature type="transmembrane region" description="Helical" evidence="6">
    <location>
        <begin position="12"/>
        <end position="34"/>
    </location>
</feature>
<dbReference type="PANTHER" id="PTHR11360">
    <property type="entry name" value="MONOCARBOXYLATE TRANSPORTER"/>
    <property type="match status" value="1"/>
</dbReference>
<evidence type="ECO:0000256" key="5">
    <source>
        <dbReference type="ARBA" id="ARBA00023136"/>
    </source>
</evidence>
<dbReference type="InterPro" id="IPR020846">
    <property type="entry name" value="MFS_dom"/>
</dbReference>
<dbReference type="InterPro" id="IPR011701">
    <property type="entry name" value="MFS"/>
</dbReference>
<dbReference type="PROSITE" id="PS50850">
    <property type="entry name" value="MFS"/>
    <property type="match status" value="1"/>
</dbReference>
<feature type="domain" description="Major facilitator superfamily (MFS) profile" evidence="7">
    <location>
        <begin position="16"/>
        <end position="418"/>
    </location>
</feature>
<reference evidence="8 9" key="1">
    <citation type="submission" date="2021-01" db="EMBL/GenBank/DDBJ databases">
        <title>Genomic Encyclopedia of Type Strains, Phase IV (KMG-IV): sequencing the most valuable type-strain genomes for metagenomic binning, comparative biology and taxonomic classification.</title>
        <authorList>
            <person name="Goeker M."/>
        </authorList>
    </citation>
    <scope>NUCLEOTIDE SEQUENCE [LARGE SCALE GENOMIC DNA]</scope>
    <source>
        <strain evidence="8 9">DSM 23711</strain>
    </source>
</reference>
<evidence type="ECO:0000259" key="7">
    <source>
        <dbReference type="PROSITE" id="PS50850"/>
    </source>
</evidence>
<keyword evidence="3 6" id="KW-0812">Transmembrane</keyword>
<keyword evidence="5 6" id="KW-0472">Membrane</keyword>
<dbReference type="Pfam" id="PF07690">
    <property type="entry name" value="MFS_1"/>
    <property type="match status" value="1"/>
</dbReference>
<proteinExistence type="predicted"/>
<name>A0ABS2MWG3_9BACI</name>
<feature type="transmembrane region" description="Helical" evidence="6">
    <location>
        <begin position="106"/>
        <end position="129"/>
    </location>
</feature>
<evidence type="ECO:0000256" key="3">
    <source>
        <dbReference type="ARBA" id="ARBA00022692"/>
    </source>
</evidence>
<protein>
    <submittedName>
        <fullName evidence="8">MFS family permease</fullName>
    </submittedName>
</protein>
<evidence type="ECO:0000256" key="6">
    <source>
        <dbReference type="SAM" id="Phobius"/>
    </source>
</evidence>
<feature type="transmembrane region" description="Helical" evidence="6">
    <location>
        <begin position="82"/>
        <end position="100"/>
    </location>
</feature>
<feature type="transmembrane region" description="Helical" evidence="6">
    <location>
        <begin position="171"/>
        <end position="192"/>
    </location>
</feature>
<comment type="subcellular location">
    <subcellularLocation>
        <location evidence="1">Cell membrane</location>
        <topology evidence="1">Multi-pass membrane protein</topology>
    </subcellularLocation>
</comment>
<organism evidence="8 9">
    <name type="scientific">Aquibacillus albus</name>
    <dbReference type="NCBI Taxonomy" id="1168171"/>
    <lineage>
        <taxon>Bacteria</taxon>
        <taxon>Bacillati</taxon>
        <taxon>Bacillota</taxon>
        <taxon>Bacilli</taxon>
        <taxon>Bacillales</taxon>
        <taxon>Bacillaceae</taxon>
        <taxon>Aquibacillus</taxon>
    </lineage>
</organism>
<feature type="transmembrane region" description="Helical" evidence="6">
    <location>
        <begin position="359"/>
        <end position="380"/>
    </location>
</feature>
<dbReference type="Proteomes" id="UP001296943">
    <property type="component" value="Unassembled WGS sequence"/>
</dbReference>